<dbReference type="InterPro" id="IPR043795">
    <property type="entry name" value="N-alpha-Ac-DABA-like"/>
</dbReference>
<dbReference type="EMBL" id="JQSG02000006">
    <property type="protein sequence ID" value="OBS08439.1"/>
    <property type="molecule type" value="Genomic_DNA"/>
</dbReference>
<dbReference type="PANTHER" id="PTHR37326:SF1">
    <property type="entry name" value="BLL3975 PROTEIN"/>
    <property type="match status" value="1"/>
</dbReference>
<dbReference type="AlphaFoldDB" id="A0A1A6C1L4"/>
<dbReference type="CDD" id="cd06252">
    <property type="entry name" value="M14_ASTE_ASPA-like"/>
    <property type="match status" value="1"/>
</dbReference>
<accession>A0A1A6C1L4</accession>
<sequence length="334" mass="34009">MDDTSRVHCDINLDSPGLRAGNLHLPLSTDASAWGRLLTPIVACVGGPGPTLVLTGASHGDEYEGPLGILRLLQGLDASSLRGRIVALPALCYPALQAGRRLSPLDGANMNRSFPGRADGGPTAAIAHWVHTRLLPQADAVIDIHSGGSTLRFAPSAVIHELADPAQRAATRALAEAFAAPFTQVLTELDSAGELDSAVESMGLPFLSTELGGGGGVTPATVALAHAGLLRCLAALGMLDAAPPASAPTRFLEVPEDGYVMALRGGLLEPLIEVGDPVAAGQVVARLYDIDTPLAPPLPLHAPADGVLVCRAARGGVARGDTLAVVGRDGGHGA</sequence>
<protein>
    <recommendedName>
        <fullName evidence="5">Succinylglutamate desuccinylase/Aspartoacylase catalytic domain-containing protein</fullName>
    </recommendedName>
</protein>
<dbReference type="InterPro" id="IPR055438">
    <property type="entry name" value="AstE_AspA_cat"/>
</dbReference>
<dbReference type="Pfam" id="PF24827">
    <property type="entry name" value="AstE_AspA_cat"/>
    <property type="match status" value="1"/>
</dbReference>
<evidence type="ECO:0000256" key="1">
    <source>
        <dbReference type="ARBA" id="ARBA00001947"/>
    </source>
</evidence>
<evidence type="ECO:0000313" key="6">
    <source>
        <dbReference type="EMBL" id="OBS08439.1"/>
    </source>
</evidence>
<evidence type="ECO:0000256" key="3">
    <source>
        <dbReference type="ARBA" id="ARBA00022801"/>
    </source>
</evidence>
<dbReference type="PIRSF" id="PIRSF039012">
    <property type="entry name" value="ASP"/>
    <property type="match status" value="1"/>
</dbReference>
<dbReference type="OrthoDB" id="9782876at2"/>
<organism evidence="6 7">
    <name type="scientific">Acidihalobacter prosperus</name>
    <dbReference type="NCBI Taxonomy" id="160660"/>
    <lineage>
        <taxon>Bacteria</taxon>
        <taxon>Pseudomonadati</taxon>
        <taxon>Pseudomonadota</taxon>
        <taxon>Gammaproteobacteria</taxon>
        <taxon>Chromatiales</taxon>
        <taxon>Ectothiorhodospiraceae</taxon>
        <taxon>Acidihalobacter</taxon>
    </lineage>
</organism>
<evidence type="ECO:0000259" key="5">
    <source>
        <dbReference type="Pfam" id="PF24827"/>
    </source>
</evidence>
<evidence type="ECO:0000313" key="7">
    <source>
        <dbReference type="Proteomes" id="UP000029273"/>
    </source>
</evidence>
<comment type="caution">
    <text evidence="6">The sequence shown here is derived from an EMBL/GenBank/DDBJ whole genome shotgun (WGS) entry which is preliminary data.</text>
</comment>
<dbReference type="Gene3D" id="3.40.630.10">
    <property type="entry name" value="Zn peptidases"/>
    <property type="match status" value="1"/>
</dbReference>
<gene>
    <name evidence="6" type="ORF">Thpro_022689</name>
</gene>
<reference evidence="6 7" key="1">
    <citation type="journal article" date="2014" name="Genome Announc.">
        <title>Draft Genome Sequence of the Iron-Oxidizing, Acidophilic, and Halotolerant 'Thiobacillus prosperus' Type Strain DSM 5130.</title>
        <authorList>
            <person name="Ossandon F.J."/>
            <person name="Cardenas J.P."/>
            <person name="Corbett M."/>
            <person name="Quatrini R."/>
            <person name="Holmes D.S."/>
            <person name="Watkin E."/>
        </authorList>
    </citation>
    <scope>NUCLEOTIDE SEQUENCE [LARGE SCALE GENOMIC DNA]</scope>
    <source>
        <strain evidence="6 7">DSM 5130</strain>
    </source>
</reference>
<keyword evidence="4" id="KW-0862">Zinc</keyword>
<dbReference type="GO" id="GO:0046872">
    <property type="term" value="F:metal ion binding"/>
    <property type="evidence" value="ECO:0007669"/>
    <property type="project" value="UniProtKB-KW"/>
</dbReference>
<proteinExistence type="predicted"/>
<name>A0A1A6C1L4_9GAMM</name>
<dbReference type="Proteomes" id="UP000029273">
    <property type="component" value="Unassembled WGS sequence"/>
</dbReference>
<feature type="domain" description="Succinylglutamate desuccinylase/Aspartoacylase catalytic" evidence="5">
    <location>
        <begin position="48"/>
        <end position="235"/>
    </location>
</feature>
<keyword evidence="3" id="KW-0378">Hydrolase</keyword>
<dbReference type="InterPro" id="IPR053138">
    <property type="entry name" value="N-alpha-Ac-DABA_deacetylase"/>
</dbReference>
<dbReference type="STRING" id="160660.BJI67_03370"/>
<evidence type="ECO:0000256" key="2">
    <source>
        <dbReference type="ARBA" id="ARBA00022723"/>
    </source>
</evidence>
<dbReference type="SUPFAM" id="SSF53187">
    <property type="entry name" value="Zn-dependent exopeptidases"/>
    <property type="match status" value="1"/>
</dbReference>
<dbReference type="RefSeq" id="WP_038093307.1">
    <property type="nucleotide sequence ID" value="NZ_JQSG02000006.1"/>
</dbReference>
<evidence type="ECO:0000256" key="4">
    <source>
        <dbReference type="ARBA" id="ARBA00022833"/>
    </source>
</evidence>
<keyword evidence="7" id="KW-1185">Reference proteome</keyword>
<dbReference type="GO" id="GO:0016811">
    <property type="term" value="F:hydrolase activity, acting on carbon-nitrogen (but not peptide) bonds, in linear amides"/>
    <property type="evidence" value="ECO:0007669"/>
    <property type="project" value="InterPro"/>
</dbReference>
<dbReference type="GO" id="GO:0016788">
    <property type="term" value="F:hydrolase activity, acting on ester bonds"/>
    <property type="evidence" value="ECO:0007669"/>
    <property type="project" value="InterPro"/>
</dbReference>
<comment type="cofactor">
    <cofactor evidence="1">
        <name>Zn(2+)</name>
        <dbReference type="ChEBI" id="CHEBI:29105"/>
    </cofactor>
</comment>
<keyword evidence="2" id="KW-0479">Metal-binding</keyword>
<dbReference type="PANTHER" id="PTHR37326">
    <property type="entry name" value="BLL3975 PROTEIN"/>
    <property type="match status" value="1"/>
</dbReference>